<organism evidence="2 3">
    <name type="scientific">Ensifer canadensis</name>
    <dbReference type="NCBI Taxonomy" id="555315"/>
    <lineage>
        <taxon>Bacteria</taxon>
        <taxon>Pseudomonadati</taxon>
        <taxon>Pseudomonadota</taxon>
        <taxon>Alphaproteobacteria</taxon>
        <taxon>Hyphomicrobiales</taxon>
        <taxon>Rhizobiaceae</taxon>
        <taxon>Sinorhizobium/Ensifer group</taxon>
        <taxon>Ensifer</taxon>
    </lineage>
</organism>
<evidence type="ECO:0000313" key="2">
    <source>
        <dbReference type="EMBL" id="MBM3094034.1"/>
    </source>
</evidence>
<dbReference type="NCBIfam" id="NF005502">
    <property type="entry name" value="PRK07117.1"/>
    <property type="match status" value="1"/>
</dbReference>
<comment type="caution">
    <text evidence="2">The sequence shown here is derived from an EMBL/GenBank/DDBJ whole genome shotgun (WGS) entry which is preliminary data.</text>
</comment>
<dbReference type="Pfam" id="PF00550">
    <property type="entry name" value="PP-binding"/>
    <property type="match status" value="1"/>
</dbReference>
<proteinExistence type="predicted"/>
<dbReference type="InterPro" id="IPR036736">
    <property type="entry name" value="ACP-like_sf"/>
</dbReference>
<gene>
    <name evidence="2" type="ORF">GFB56_25105</name>
</gene>
<name>A0AAW4FRT3_9HYPH</name>
<dbReference type="AlphaFoldDB" id="A0AAW4FRT3"/>
<accession>A0AAW4FRT3</accession>
<dbReference type="EMBL" id="WXFA01000021">
    <property type="protein sequence ID" value="MBM3094034.1"/>
    <property type="molecule type" value="Genomic_DNA"/>
</dbReference>
<feature type="domain" description="Carrier" evidence="1">
    <location>
        <begin position="21"/>
        <end position="99"/>
    </location>
</feature>
<dbReference type="InterPro" id="IPR009081">
    <property type="entry name" value="PP-bd_ACP"/>
</dbReference>
<dbReference type="Gene3D" id="1.10.1200.10">
    <property type="entry name" value="ACP-like"/>
    <property type="match status" value="1"/>
</dbReference>
<protein>
    <submittedName>
        <fullName evidence="2">Acyl carrier protein</fullName>
    </submittedName>
</protein>
<keyword evidence="3" id="KW-1185">Reference proteome</keyword>
<dbReference type="Proteomes" id="UP000744980">
    <property type="component" value="Unassembled WGS sequence"/>
</dbReference>
<sequence>MQGKAIRNVFISNRTIGANIVSQDLIFETIVRHTREVLPGLDGYVFKPTDSLRELGANSIDRADIIMMTLESLSLDFPLIEVAKAQSIGDLAGIIHAKI</sequence>
<reference evidence="2 3" key="1">
    <citation type="submission" date="2020-01" db="EMBL/GenBank/DDBJ databases">
        <title>Draft genome assembly of Ensifer adhaerens T173.</title>
        <authorList>
            <person name="Craig J.E."/>
            <person name="Stinchcombe J.R."/>
        </authorList>
    </citation>
    <scope>NUCLEOTIDE SEQUENCE [LARGE SCALE GENOMIC DNA]</scope>
    <source>
        <strain evidence="2 3">T173</strain>
    </source>
</reference>
<dbReference type="SUPFAM" id="SSF47336">
    <property type="entry name" value="ACP-like"/>
    <property type="match status" value="1"/>
</dbReference>
<evidence type="ECO:0000313" key="3">
    <source>
        <dbReference type="Proteomes" id="UP000744980"/>
    </source>
</evidence>
<evidence type="ECO:0000259" key="1">
    <source>
        <dbReference type="PROSITE" id="PS50075"/>
    </source>
</evidence>
<dbReference type="PROSITE" id="PS50075">
    <property type="entry name" value="CARRIER"/>
    <property type="match status" value="1"/>
</dbReference>